<dbReference type="InterPro" id="IPR036397">
    <property type="entry name" value="RNaseH_sf"/>
</dbReference>
<dbReference type="GO" id="GO:0016787">
    <property type="term" value="F:hydrolase activity"/>
    <property type="evidence" value="ECO:0007669"/>
    <property type="project" value="UniProtKB-KW"/>
</dbReference>
<feature type="compositionally biased region" description="Low complexity" evidence="3">
    <location>
        <begin position="224"/>
        <end position="256"/>
    </location>
</feature>
<evidence type="ECO:0000313" key="5">
    <source>
        <dbReference type="EMBL" id="KAI0498161.1"/>
    </source>
</evidence>
<reference evidence="5" key="1">
    <citation type="journal article" date="2022" name="Front. Genet.">
        <title>Chromosome-Scale Assembly of the Dendrobium nobile Genome Provides Insights Into the Molecular Mechanism of the Biosynthesis of the Medicinal Active Ingredient of Dendrobium.</title>
        <authorList>
            <person name="Xu Q."/>
            <person name="Niu S.-C."/>
            <person name="Li K.-L."/>
            <person name="Zheng P.-J."/>
            <person name="Zhang X.-J."/>
            <person name="Jia Y."/>
            <person name="Liu Y."/>
            <person name="Niu Y.-X."/>
            <person name="Yu L.-H."/>
            <person name="Chen D.-F."/>
            <person name="Zhang G.-Q."/>
        </authorList>
    </citation>
    <scope>NUCLEOTIDE SEQUENCE</scope>
    <source>
        <tissue evidence="5">Leaf</tissue>
    </source>
</reference>
<dbReference type="SUPFAM" id="SSF56672">
    <property type="entry name" value="DNA/RNA polymerases"/>
    <property type="match status" value="1"/>
</dbReference>
<dbReference type="Gene3D" id="3.30.70.270">
    <property type="match status" value="1"/>
</dbReference>
<dbReference type="PANTHER" id="PTHR42648">
    <property type="entry name" value="TRANSPOSASE, PUTATIVE-RELATED"/>
    <property type="match status" value="1"/>
</dbReference>
<dbReference type="Pfam" id="PF25597">
    <property type="entry name" value="SH3_retrovirus"/>
    <property type="match status" value="1"/>
</dbReference>
<dbReference type="PROSITE" id="PS50994">
    <property type="entry name" value="INTEGRASE"/>
    <property type="match status" value="1"/>
</dbReference>
<keyword evidence="1" id="KW-0479">Metal-binding</keyword>
<dbReference type="InterPro" id="IPR057670">
    <property type="entry name" value="SH3_retrovirus"/>
</dbReference>
<dbReference type="Proteomes" id="UP000829196">
    <property type="component" value="Unassembled WGS sequence"/>
</dbReference>
<dbReference type="SUPFAM" id="SSF53098">
    <property type="entry name" value="Ribonuclease H-like"/>
    <property type="match status" value="1"/>
</dbReference>
<dbReference type="InterPro" id="IPR012337">
    <property type="entry name" value="RNaseH-like_sf"/>
</dbReference>
<dbReference type="GO" id="GO:0003676">
    <property type="term" value="F:nucleic acid binding"/>
    <property type="evidence" value="ECO:0007669"/>
    <property type="project" value="InterPro"/>
</dbReference>
<dbReference type="Gene3D" id="3.30.420.10">
    <property type="entry name" value="Ribonuclease H-like superfamily/Ribonuclease H"/>
    <property type="match status" value="1"/>
</dbReference>
<keyword evidence="6" id="KW-1185">Reference proteome</keyword>
<dbReference type="GO" id="GO:0046872">
    <property type="term" value="F:metal ion binding"/>
    <property type="evidence" value="ECO:0007669"/>
    <property type="project" value="UniProtKB-KW"/>
</dbReference>
<dbReference type="InterPro" id="IPR043502">
    <property type="entry name" value="DNA/RNA_pol_sf"/>
</dbReference>
<protein>
    <recommendedName>
        <fullName evidence="4">Integrase catalytic domain-containing protein</fullName>
    </recommendedName>
</protein>
<gene>
    <name evidence="5" type="ORF">KFK09_021402</name>
</gene>
<dbReference type="AlphaFoldDB" id="A0A8T3AQ07"/>
<evidence type="ECO:0000313" key="6">
    <source>
        <dbReference type="Proteomes" id="UP000829196"/>
    </source>
</evidence>
<proteinExistence type="predicted"/>
<dbReference type="Gene3D" id="3.10.10.10">
    <property type="entry name" value="HIV Type 1 Reverse Transcriptase, subunit A, domain 1"/>
    <property type="match status" value="1"/>
</dbReference>
<name>A0A8T3AQ07_DENNO</name>
<dbReference type="GO" id="GO:0015074">
    <property type="term" value="P:DNA integration"/>
    <property type="evidence" value="ECO:0007669"/>
    <property type="project" value="InterPro"/>
</dbReference>
<comment type="caution">
    <text evidence="5">The sequence shown here is derived from an EMBL/GenBank/DDBJ whole genome shotgun (WGS) entry which is preliminary data.</text>
</comment>
<dbReference type="InterPro" id="IPR013103">
    <property type="entry name" value="RVT_2"/>
</dbReference>
<organism evidence="5 6">
    <name type="scientific">Dendrobium nobile</name>
    <name type="common">Orchid</name>
    <dbReference type="NCBI Taxonomy" id="94219"/>
    <lineage>
        <taxon>Eukaryota</taxon>
        <taxon>Viridiplantae</taxon>
        <taxon>Streptophyta</taxon>
        <taxon>Embryophyta</taxon>
        <taxon>Tracheophyta</taxon>
        <taxon>Spermatophyta</taxon>
        <taxon>Magnoliopsida</taxon>
        <taxon>Liliopsida</taxon>
        <taxon>Asparagales</taxon>
        <taxon>Orchidaceae</taxon>
        <taxon>Epidendroideae</taxon>
        <taxon>Malaxideae</taxon>
        <taxon>Dendrobiinae</taxon>
        <taxon>Dendrobium</taxon>
    </lineage>
</organism>
<evidence type="ECO:0000256" key="2">
    <source>
        <dbReference type="ARBA" id="ARBA00022801"/>
    </source>
</evidence>
<dbReference type="InterPro" id="IPR039537">
    <property type="entry name" value="Retrotran_Ty1/copia-like"/>
</dbReference>
<sequence>MYTKSETILKFKQFHIYIKNQFNKNIKTLRTDGGGEYVSIEFTNYLRSHGIAHQLSCPYTPEQNGTAERKHRHLIETTRTLLIEANIPHYLWTYALNTAVHLINRIPSRTTKMLSPHHILYNKPPSYNHLKVFGCSCFPWQRHQSLNKFSPRAPQCVFLGYSTTHKGCHCLNISTNKIITSRHVVFNETEFPLSVQKNTMSIPHNSPIPPLLLVPSKQTKHWQQTTSVNPNPTTQSTPQTIQTQQTNSTHTTTSNIPTPPIQTVPTNTPPVITSSKHHPMVTRLQTGNLKPKQILNLLHQLNSTTDPTSYTTAHKFEHWRKAMSEEFMALQQQGTWSLVSPPTDQPILGCRWTFKTKRHADGSIVRYKARLVAQGNTQEYGINYEETFSPVAKMPTIRVLTALAVHNQWTIHQLDISNAFLHGYLEDTIYMQQPPGFKDVQNPHSVCKLHKSIYGLKQSPRQWYSTFSKHLTSLGFTHSSADPSLLLHKTENTNTYLLVYVDDILITGNNTNFIQQLLKQLHMKFQLKELGPISTFLGIQFEQTEKDTFYISNHTLSSS</sequence>
<dbReference type="PANTHER" id="PTHR42648:SF26">
    <property type="entry name" value="INTEGRASE CATALYTIC DOMAIN-CONTAINING PROTEIN"/>
    <property type="match status" value="1"/>
</dbReference>
<dbReference type="InterPro" id="IPR043128">
    <property type="entry name" value="Rev_trsase/Diguanyl_cyclase"/>
</dbReference>
<dbReference type="EMBL" id="JAGYWB010000015">
    <property type="protein sequence ID" value="KAI0498161.1"/>
    <property type="molecule type" value="Genomic_DNA"/>
</dbReference>
<dbReference type="OrthoDB" id="414104at2759"/>
<accession>A0A8T3AQ07</accession>
<feature type="domain" description="Integrase catalytic" evidence="4">
    <location>
        <begin position="1"/>
        <end position="124"/>
    </location>
</feature>
<feature type="region of interest" description="Disordered" evidence="3">
    <location>
        <begin position="224"/>
        <end position="265"/>
    </location>
</feature>
<evidence type="ECO:0000256" key="3">
    <source>
        <dbReference type="SAM" id="MobiDB-lite"/>
    </source>
</evidence>
<dbReference type="InterPro" id="IPR001584">
    <property type="entry name" value="Integrase_cat-core"/>
</dbReference>
<evidence type="ECO:0000256" key="1">
    <source>
        <dbReference type="ARBA" id="ARBA00022723"/>
    </source>
</evidence>
<dbReference type="Pfam" id="PF07727">
    <property type="entry name" value="RVT_2"/>
    <property type="match status" value="1"/>
</dbReference>
<evidence type="ECO:0000259" key="4">
    <source>
        <dbReference type="PROSITE" id="PS50994"/>
    </source>
</evidence>
<keyword evidence="2" id="KW-0378">Hydrolase</keyword>